<comment type="caution">
    <text evidence="10">The sequence shown here is derived from an EMBL/GenBank/DDBJ whole genome shotgun (WGS) entry which is preliminary data.</text>
</comment>
<feature type="compositionally biased region" description="Basic and acidic residues" evidence="8">
    <location>
        <begin position="756"/>
        <end position="765"/>
    </location>
</feature>
<comment type="subcellular location">
    <subcellularLocation>
        <location evidence="1">Nucleus</location>
    </subcellularLocation>
</comment>
<feature type="compositionally biased region" description="Basic and acidic residues" evidence="8">
    <location>
        <begin position="97"/>
        <end position="112"/>
    </location>
</feature>
<evidence type="ECO:0000256" key="1">
    <source>
        <dbReference type="ARBA" id="ARBA00004123"/>
    </source>
</evidence>
<keyword evidence="7" id="KW-0175">Coiled coil</keyword>
<feature type="compositionally biased region" description="Basic residues" evidence="8">
    <location>
        <begin position="135"/>
        <end position="150"/>
    </location>
</feature>
<dbReference type="SMART" id="SM00297">
    <property type="entry name" value="BROMO"/>
    <property type="match status" value="1"/>
</dbReference>
<evidence type="ECO:0000256" key="6">
    <source>
        <dbReference type="PROSITE-ProRule" id="PRU00035"/>
    </source>
</evidence>
<name>A0A4Y2GTJ2_ARAVE</name>
<reference evidence="10 11" key="1">
    <citation type="journal article" date="2019" name="Sci. Rep.">
        <title>Orb-weaving spider Araneus ventricosus genome elucidates the spidroin gene catalogue.</title>
        <authorList>
            <person name="Kono N."/>
            <person name="Nakamura H."/>
            <person name="Ohtoshi R."/>
            <person name="Moran D.A.P."/>
            <person name="Shinohara A."/>
            <person name="Yoshida Y."/>
            <person name="Fujiwara M."/>
            <person name="Mori M."/>
            <person name="Tomita M."/>
            <person name="Arakawa K."/>
        </authorList>
    </citation>
    <scope>NUCLEOTIDE SEQUENCE [LARGE SCALE GENOMIC DNA]</scope>
</reference>
<feature type="compositionally biased region" description="Basic and acidic residues" evidence="8">
    <location>
        <begin position="547"/>
        <end position="561"/>
    </location>
</feature>
<gene>
    <name evidence="10" type="primary">BRD7_1</name>
    <name evidence="10" type="ORF">AVEN_226075_1</name>
</gene>
<feature type="region of interest" description="Disordered" evidence="8">
    <location>
        <begin position="1"/>
        <end position="26"/>
    </location>
</feature>
<evidence type="ECO:0000313" key="10">
    <source>
        <dbReference type="EMBL" id="GBM56169.1"/>
    </source>
</evidence>
<dbReference type="InterPro" id="IPR001487">
    <property type="entry name" value="Bromodomain"/>
</dbReference>
<feature type="region of interest" description="Disordered" evidence="8">
    <location>
        <begin position="728"/>
        <end position="765"/>
    </location>
</feature>
<dbReference type="PROSITE" id="PS50014">
    <property type="entry name" value="BROMODOMAIN_2"/>
    <property type="match status" value="1"/>
</dbReference>
<keyword evidence="5" id="KW-0539">Nucleus</keyword>
<feature type="region of interest" description="Disordered" evidence="8">
    <location>
        <begin position="344"/>
        <end position="382"/>
    </location>
</feature>
<dbReference type="Pfam" id="PF12024">
    <property type="entry name" value="DUF3512"/>
    <property type="match status" value="1"/>
</dbReference>
<proteinExistence type="predicted"/>
<evidence type="ECO:0000256" key="8">
    <source>
        <dbReference type="SAM" id="MobiDB-lite"/>
    </source>
</evidence>
<dbReference type="PANTHER" id="PTHR22881">
    <property type="entry name" value="BROMODOMAIN CONTAINING PROTEIN"/>
    <property type="match status" value="1"/>
</dbReference>
<sequence>MGSKKHKKHHKSEKKDVSLDDQAPKQTKLLFKKVGRCSEYEISSASAESSPPDNLYRQEKPLKLVLKVGGSVQSPVHASNSNSSSSQIPRIPQDIKPVFEETKVVEKSSSHSHEKHKKSKKKKKKKSTDKDKERHERKRKHHHHHHHHREHSHERKEKRRKEQDSSRLLPEGHDSRDSLPVRPVPEPHPVIPLEKQTRDVRTCTLKKKTMKTPLQILLSFLLKKLQAKDPNDFFAWPVTDAIAPGYSSIISNPMDFSSITKKIDDREYKSLSEFKSDMKLMCDNATTYNRPDTIYYKSARRLWHATMKFMHREQLVSLKRSFPYMLDLSVEELGFNINDESEESLPGIEASTEPGVTLQPEAKKSKVPPCWSSAEPDDDEDDMSPEEILQIAQKAAKAAADRLTLKKPNTKIGFLRQNDNGTTTLAIIHPKAGDKDVKVNLEMLAGKVTQGTGSIAGFKEDPKNFVKPIQYNNYGSYCSYAPHYDSTFSNLSKEDSDLVLATYGDETGVQYAESLLSFVKDNDYMIQMVDDMLDNLTYGEHSRTTKILEERRAMREEEAQARKALKPLNENEINKTSPPPLQPEQMHSFDDMDMELSCLENSDNENKKNENEERNSLEKRKEILYKRRTFQMKLDNTTQMLNELKKAQNERLGSNPPPHLALIRPPSTIENELAEKVSKKLLDVTSQLPPESVVSVKGLRKAMGITYQPTSVVTSSAIFKNPKKAVPVDIESEPMDTSMSRDDSVLEHQSPPDISADSRIHHHQEMDTELREFLATGPALRVCSSPSET</sequence>
<evidence type="ECO:0000256" key="7">
    <source>
        <dbReference type="SAM" id="Coils"/>
    </source>
</evidence>
<dbReference type="Proteomes" id="UP000499080">
    <property type="component" value="Unassembled WGS sequence"/>
</dbReference>
<dbReference type="GO" id="GO:0005634">
    <property type="term" value="C:nucleus"/>
    <property type="evidence" value="ECO:0007669"/>
    <property type="project" value="UniProtKB-SubCell"/>
</dbReference>
<dbReference type="InterPro" id="IPR021900">
    <property type="entry name" value="DUF3512"/>
</dbReference>
<dbReference type="GO" id="GO:0006357">
    <property type="term" value="P:regulation of transcription by RNA polymerase II"/>
    <property type="evidence" value="ECO:0007669"/>
    <property type="project" value="TreeGrafter"/>
</dbReference>
<dbReference type="OrthoDB" id="21648at2759"/>
<organism evidence="10 11">
    <name type="scientific">Araneus ventricosus</name>
    <name type="common">Orbweaver spider</name>
    <name type="synonym">Epeira ventricosa</name>
    <dbReference type="NCBI Taxonomy" id="182803"/>
    <lineage>
        <taxon>Eukaryota</taxon>
        <taxon>Metazoa</taxon>
        <taxon>Ecdysozoa</taxon>
        <taxon>Arthropoda</taxon>
        <taxon>Chelicerata</taxon>
        <taxon>Arachnida</taxon>
        <taxon>Araneae</taxon>
        <taxon>Araneomorphae</taxon>
        <taxon>Entelegynae</taxon>
        <taxon>Araneoidea</taxon>
        <taxon>Araneidae</taxon>
        <taxon>Araneus</taxon>
    </lineage>
</organism>
<evidence type="ECO:0000259" key="9">
    <source>
        <dbReference type="PROSITE" id="PS50014"/>
    </source>
</evidence>
<accession>A0A4Y2GTJ2</accession>
<feature type="compositionally biased region" description="Basic residues" evidence="8">
    <location>
        <begin position="113"/>
        <end position="127"/>
    </location>
</feature>
<evidence type="ECO:0000256" key="3">
    <source>
        <dbReference type="ARBA" id="ARBA00023117"/>
    </source>
</evidence>
<feature type="region of interest" description="Disordered" evidence="8">
    <location>
        <begin position="547"/>
        <end position="587"/>
    </location>
</feature>
<evidence type="ECO:0000313" key="11">
    <source>
        <dbReference type="Proteomes" id="UP000499080"/>
    </source>
</evidence>
<evidence type="ECO:0000256" key="4">
    <source>
        <dbReference type="ARBA" id="ARBA00023163"/>
    </source>
</evidence>
<keyword evidence="3 6" id="KW-0103">Bromodomain</keyword>
<dbReference type="InterPro" id="IPR036427">
    <property type="entry name" value="Bromodomain-like_sf"/>
</dbReference>
<dbReference type="AlphaFoldDB" id="A0A4Y2GTJ2"/>
<dbReference type="PANTHER" id="PTHR22881:SF27">
    <property type="entry name" value="BROMODOMAIN CONTAINING 7_9"/>
    <property type="match status" value="1"/>
</dbReference>
<dbReference type="SUPFAM" id="SSF47370">
    <property type="entry name" value="Bromodomain"/>
    <property type="match status" value="1"/>
</dbReference>
<protein>
    <submittedName>
        <fullName evidence="10">Bromodomain-containing protein 7</fullName>
    </submittedName>
</protein>
<dbReference type="InterPro" id="IPR051831">
    <property type="entry name" value="Bromodomain_contain_prot"/>
</dbReference>
<dbReference type="PRINTS" id="PR00503">
    <property type="entry name" value="BROMODOMAIN"/>
</dbReference>
<feature type="coiled-coil region" evidence="7">
    <location>
        <begin position="600"/>
        <end position="647"/>
    </location>
</feature>
<feature type="region of interest" description="Disordered" evidence="8">
    <location>
        <begin position="73"/>
        <end position="190"/>
    </location>
</feature>
<dbReference type="EMBL" id="BGPR01001532">
    <property type="protein sequence ID" value="GBM56169.1"/>
    <property type="molecule type" value="Genomic_DNA"/>
</dbReference>
<keyword evidence="11" id="KW-1185">Reference proteome</keyword>
<feature type="compositionally biased region" description="Basic residues" evidence="8">
    <location>
        <begin position="1"/>
        <end position="12"/>
    </location>
</feature>
<dbReference type="Gene3D" id="1.20.920.10">
    <property type="entry name" value="Bromodomain-like"/>
    <property type="match status" value="1"/>
</dbReference>
<feature type="compositionally biased region" description="Basic and acidic residues" evidence="8">
    <location>
        <begin position="151"/>
        <end position="179"/>
    </location>
</feature>
<feature type="domain" description="Bromo" evidence="9">
    <location>
        <begin position="226"/>
        <end position="296"/>
    </location>
</feature>
<keyword evidence="2" id="KW-0805">Transcription regulation</keyword>
<evidence type="ECO:0000256" key="2">
    <source>
        <dbReference type="ARBA" id="ARBA00023015"/>
    </source>
</evidence>
<keyword evidence="4" id="KW-0804">Transcription</keyword>
<dbReference type="Pfam" id="PF00439">
    <property type="entry name" value="Bromodomain"/>
    <property type="match status" value="1"/>
</dbReference>
<evidence type="ECO:0000256" key="5">
    <source>
        <dbReference type="ARBA" id="ARBA00023242"/>
    </source>
</evidence>